<evidence type="ECO:0000259" key="3">
    <source>
        <dbReference type="PROSITE" id="PS50893"/>
    </source>
</evidence>
<dbReference type="Pfam" id="PF00005">
    <property type="entry name" value="ABC_tran"/>
    <property type="match status" value="1"/>
</dbReference>
<comment type="caution">
    <text evidence="4">The sequence shown here is derived from an EMBL/GenBank/DDBJ whole genome shotgun (WGS) entry which is preliminary data.</text>
</comment>
<feature type="domain" description="ABC transporter" evidence="3">
    <location>
        <begin position="5"/>
        <end position="243"/>
    </location>
</feature>
<dbReference type="CDD" id="cd03214">
    <property type="entry name" value="ABC_Iron-Siderophores_B12_Hemin"/>
    <property type="match status" value="1"/>
</dbReference>
<gene>
    <name evidence="4" type="ORF">C7B43_07100</name>
</gene>
<dbReference type="PROSITE" id="PS50893">
    <property type="entry name" value="ABC_TRANSPORTER_2"/>
    <property type="match status" value="1"/>
</dbReference>
<protein>
    <submittedName>
        <fullName evidence="4">ABC transporter ATP-binding protein</fullName>
    </submittedName>
</protein>
<dbReference type="EMBL" id="PXYT01000013">
    <property type="protein sequence ID" value="PSR30043.1"/>
    <property type="molecule type" value="Genomic_DNA"/>
</dbReference>
<evidence type="ECO:0000256" key="2">
    <source>
        <dbReference type="ARBA" id="ARBA00022840"/>
    </source>
</evidence>
<dbReference type="InterPro" id="IPR017871">
    <property type="entry name" value="ABC_transporter-like_CS"/>
</dbReference>
<dbReference type="AlphaFoldDB" id="A0A2T2X6B4"/>
<dbReference type="Proteomes" id="UP000242699">
    <property type="component" value="Unassembled WGS sequence"/>
</dbReference>
<dbReference type="InterPro" id="IPR027417">
    <property type="entry name" value="P-loop_NTPase"/>
</dbReference>
<proteinExistence type="predicted"/>
<evidence type="ECO:0000256" key="1">
    <source>
        <dbReference type="ARBA" id="ARBA00022741"/>
    </source>
</evidence>
<evidence type="ECO:0000313" key="5">
    <source>
        <dbReference type="Proteomes" id="UP000242699"/>
    </source>
</evidence>
<name>A0A2T2X6B4_9FIRM</name>
<dbReference type="InterPro" id="IPR003439">
    <property type="entry name" value="ABC_transporter-like_ATP-bd"/>
</dbReference>
<dbReference type="GO" id="GO:0005524">
    <property type="term" value="F:ATP binding"/>
    <property type="evidence" value="ECO:0007669"/>
    <property type="project" value="UniProtKB-KW"/>
</dbReference>
<dbReference type="Gene3D" id="3.40.50.300">
    <property type="entry name" value="P-loop containing nucleotide triphosphate hydrolases"/>
    <property type="match status" value="1"/>
</dbReference>
<evidence type="ECO:0000313" key="4">
    <source>
        <dbReference type="EMBL" id="PSR30043.1"/>
    </source>
</evidence>
<dbReference type="SMART" id="SM00382">
    <property type="entry name" value="AAA"/>
    <property type="match status" value="1"/>
</dbReference>
<keyword evidence="1" id="KW-0547">Nucleotide-binding</keyword>
<sequence>MTLPLVIDQLSFRWKTTRDRLGPLSGIFSPGRITAVIGPNGAGKSTFLRLLGAFLKPLSGTVRYGGEDLIHLSPSARARILTLVPQVLPIGFDLRVRELLSLGTYVHRSWRERILDSLPSPEIGKVVGRLQLQELVDKPYNQLSGGEAQRALLGMALVQDTSILLLDEPTAHLDPGHAQILMAYLQELARVDRKIIVLAYHDLATVGLFADTIWLMDKGQVVLAGQSEEVLASDIIQKIYGVQFHLVRHPVTQRITLLLP</sequence>
<keyword evidence="2 4" id="KW-0067">ATP-binding</keyword>
<dbReference type="GO" id="GO:0016887">
    <property type="term" value="F:ATP hydrolysis activity"/>
    <property type="evidence" value="ECO:0007669"/>
    <property type="project" value="InterPro"/>
</dbReference>
<dbReference type="InterPro" id="IPR003593">
    <property type="entry name" value="AAA+_ATPase"/>
</dbReference>
<dbReference type="SUPFAM" id="SSF52540">
    <property type="entry name" value="P-loop containing nucleoside triphosphate hydrolases"/>
    <property type="match status" value="1"/>
</dbReference>
<organism evidence="4 5">
    <name type="scientific">Sulfobacillus benefaciens</name>
    <dbReference type="NCBI Taxonomy" id="453960"/>
    <lineage>
        <taxon>Bacteria</taxon>
        <taxon>Bacillati</taxon>
        <taxon>Bacillota</taxon>
        <taxon>Clostridia</taxon>
        <taxon>Eubacteriales</taxon>
        <taxon>Clostridiales Family XVII. Incertae Sedis</taxon>
        <taxon>Sulfobacillus</taxon>
    </lineage>
</organism>
<dbReference type="PANTHER" id="PTHR42794">
    <property type="entry name" value="HEMIN IMPORT ATP-BINDING PROTEIN HMUV"/>
    <property type="match status" value="1"/>
</dbReference>
<dbReference type="PROSITE" id="PS00211">
    <property type="entry name" value="ABC_TRANSPORTER_1"/>
    <property type="match status" value="1"/>
</dbReference>
<reference evidence="4 5" key="1">
    <citation type="journal article" date="2014" name="BMC Genomics">
        <title>Comparison of environmental and isolate Sulfobacillus genomes reveals diverse carbon, sulfur, nitrogen, and hydrogen metabolisms.</title>
        <authorList>
            <person name="Justice N.B."/>
            <person name="Norman A."/>
            <person name="Brown C.T."/>
            <person name="Singh A."/>
            <person name="Thomas B.C."/>
            <person name="Banfield J.F."/>
        </authorList>
    </citation>
    <scope>NUCLEOTIDE SEQUENCE [LARGE SCALE GENOMIC DNA]</scope>
    <source>
        <strain evidence="4">AMDSBA1</strain>
    </source>
</reference>
<dbReference type="PANTHER" id="PTHR42794:SF2">
    <property type="entry name" value="ABC TRANSPORTER ATP-BINDING PROTEIN"/>
    <property type="match status" value="1"/>
</dbReference>
<accession>A0A2T2X6B4</accession>